<protein>
    <submittedName>
        <fullName evidence="1">Uncharacterized protein</fullName>
    </submittedName>
</protein>
<organism evidence="1 2">
    <name type="scientific">Yinghuangia soli</name>
    <dbReference type="NCBI Taxonomy" id="2908204"/>
    <lineage>
        <taxon>Bacteria</taxon>
        <taxon>Bacillati</taxon>
        <taxon>Actinomycetota</taxon>
        <taxon>Actinomycetes</taxon>
        <taxon>Kitasatosporales</taxon>
        <taxon>Streptomycetaceae</taxon>
        <taxon>Yinghuangia</taxon>
    </lineage>
</organism>
<accession>A0AA41PXU3</accession>
<comment type="caution">
    <text evidence="1">The sequence shown here is derived from an EMBL/GenBank/DDBJ whole genome shotgun (WGS) entry which is preliminary data.</text>
</comment>
<keyword evidence="2" id="KW-1185">Reference proteome</keyword>
<gene>
    <name evidence="1" type="ORF">LZ495_11505</name>
</gene>
<evidence type="ECO:0000313" key="1">
    <source>
        <dbReference type="EMBL" id="MCF2527839.1"/>
    </source>
</evidence>
<dbReference type="AlphaFoldDB" id="A0AA41PXU3"/>
<dbReference type="Proteomes" id="UP001165378">
    <property type="component" value="Unassembled WGS sequence"/>
</dbReference>
<proteinExistence type="predicted"/>
<name>A0AA41PXU3_9ACTN</name>
<reference evidence="1" key="1">
    <citation type="submission" date="2022-01" db="EMBL/GenBank/DDBJ databases">
        <title>Genome-Based Taxonomic Classification of the Phylum Actinobacteria.</title>
        <authorList>
            <person name="Gao Y."/>
        </authorList>
    </citation>
    <scope>NUCLEOTIDE SEQUENCE</scope>
    <source>
        <strain evidence="1">KLBMP 8922</strain>
    </source>
</reference>
<dbReference type="RefSeq" id="WP_235052011.1">
    <property type="nucleotide sequence ID" value="NZ_JAKFHA010000005.1"/>
</dbReference>
<evidence type="ECO:0000313" key="2">
    <source>
        <dbReference type="Proteomes" id="UP001165378"/>
    </source>
</evidence>
<sequence length="91" mass="9819">MDFIEVVIDGPIPVDRDDVEDSLSAALDGVGEVSGAGTGSFVSNLDLDIDPEADRDDVLRRVFAALRELDLGGSVRVRPGDGSEWFRLGEW</sequence>
<dbReference type="EMBL" id="JAKFHA010000005">
    <property type="protein sequence ID" value="MCF2527839.1"/>
    <property type="molecule type" value="Genomic_DNA"/>
</dbReference>